<dbReference type="GO" id="GO:0000271">
    <property type="term" value="P:polysaccharide biosynthetic process"/>
    <property type="evidence" value="ECO:0007669"/>
    <property type="project" value="UniProtKB-KW"/>
</dbReference>
<feature type="domain" description="Bacterial sugar transferase" evidence="4">
    <location>
        <begin position="16"/>
        <end position="197"/>
    </location>
</feature>
<evidence type="ECO:0000259" key="4">
    <source>
        <dbReference type="Pfam" id="PF02397"/>
    </source>
</evidence>
<accession>A0A4S3MFN8</accession>
<dbReference type="PANTHER" id="PTHR30576">
    <property type="entry name" value="COLANIC BIOSYNTHESIS UDP-GLUCOSE LIPID CARRIER TRANSFERASE"/>
    <property type="match status" value="1"/>
</dbReference>
<evidence type="ECO:0000313" key="6">
    <source>
        <dbReference type="Proteomes" id="UP000306113"/>
    </source>
</evidence>
<feature type="transmembrane region" description="Helical" evidence="3">
    <location>
        <begin position="21"/>
        <end position="45"/>
    </location>
</feature>
<evidence type="ECO:0000256" key="1">
    <source>
        <dbReference type="ARBA" id="ARBA00006464"/>
    </source>
</evidence>
<keyword evidence="6" id="KW-1185">Reference proteome</keyword>
<dbReference type="PANTHER" id="PTHR30576:SF0">
    <property type="entry name" value="UNDECAPRENYL-PHOSPHATE N-ACETYLGALACTOSAMINYL 1-PHOSPHATE TRANSFERASE-RELATED"/>
    <property type="match status" value="1"/>
</dbReference>
<evidence type="ECO:0000256" key="2">
    <source>
        <dbReference type="ARBA" id="ARBA00023169"/>
    </source>
</evidence>
<comment type="similarity">
    <text evidence="1">Belongs to the bacterial sugar transferase family.</text>
</comment>
<dbReference type="AlphaFoldDB" id="A0A4S3MFN8"/>
<dbReference type="Proteomes" id="UP000306113">
    <property type="component" value="Unassembled WGS sequence"/>
</dbReference>
<dbReference type="GO" id="GO:0016780">
    <property type="term" value="F:phosphotransferase activity, for other substituted phosphate groups"/>
    <property type="evidence" value="ECO:0007669"/>
    <property type="project" value="TreeGrafter"/>
</dbReference>
<gene>
    <name evidence="5" type="ORF">E7681_02600</name>
</gene>
<name>A0A4S3MFN8_9RHOB</name>
<evidence type="ECO:0000256" key="3">
    <source>
        <dbReference type="SAM" id="Phobius"/>
    </source>
</evidence>
<proteinExistence type="inferred from homology"/>
<keyword evidence="3" id="KW-0472">Membrane</keyword>
<organism evidence="5 6">
    <name type="scientific">Thalassobius vesicularis</name>
    <dbReference type="NCBI Taxonomy" id="1294297"/>
    <lineage>
        <taxon>Bacteria</taxon>
        <taxon>Pseudomonadati</taxon>
        <taxon>Pseudomonadota</taxon>
        <taxon>Alphaproteobacteria</taxon>
        <taxon>Rhodobacterales</taxon>
        <taxon>Roseobacteraceae</taxon>
        <taxon>Thalassovita</taxon>
    </lineage>
</organism>
<reference evidence="5 6" key="1">
    <citation type="submission" date="2019-04" db="EMBL/GenBank/DDBJ databases">
        <title>Draft genome sequence of Youngimonas vesicularis.</title>
        <authorList>
            <person name="Hameed A."/>
        </authorList>
    </citation>
    <scope>NUCLEOTIDE SEQUENCE [LARGE SCALE GENOMIC DNA]</scope>
    <source>
        <strain evidence="5 6">CC-AMW-E</strain>
    </source>
</reference>
<keyword evidence="3" id="KW-0812">Transmembrane</keyword>
<comment type="caution">
    <text evidence="5">The sequence shown here is derived from an EMBL/GenBank/DDBJ whole genome shotgun (WGS) entry which is preliminary data.</text>
</comment>
<evidence type="ECO:0000313" key="5">
    <source>
        <dbReference type="EMBL" id="THD76978.1"/>
    </source>
</evidence>
<protein>
    <submittedName>
        <fullName evidence="5">Sugar transferase</fullName>
    </submittedName>
</protein>
<dbReference type="OrthoDB" id="9808602at2"/>
<sequence length="202" mass="23267">MRLPDSFRWTLFGWVKRTFDILLSLYLLPVLIILGVGLLVLNPFFNRGSLLFVQPRMGRDCRAFRAYKFRTMVASNVKRGPNDPLERHRITRLGGFLRRTRLDELPQILNVLKGDMSLIGPRPDYYDHAVAFLDTIQGYRERHMVRPGISGLAQTEIGYVEGTEATKRKVQADLFYITNTGFALEAWIFWRTLLTVFGRAGA</sequence>
<dbReference type="Pfam" id="PF02397">
    <property type="entry name" value="Bac_transf"/>
    <property type="match status" value="1"/>
</dbReference>
<dbReference type="RefSeq" id="WP_136337921.1">
    <property type="nucleotide sequence ID" value="NZ_SSMD01000001.1"/>
</dbReference>
<dbReference type="EMBL" id="SSMD01000001">
    <property type="protein sequence ID" value="THD76978.1"/>
    <property type="molecule type" value="Genomic_DNA"/>
</dbReference>
<keyword evidence="2" id="KW-0270">Exopolysaccharide synthesis</keyword>
<keyword evidence="3" id="KW-1133">Transmembrane helix</keyword>
<dbReference type="InterPro" id="IPR003362">
    <property type="entry name" value="Bact_transf"/>
</dbReference>
<keyword evidence="5" id="KW-0808">Transferase</keyword>